<dbReference type="FunFam" id="2.40.50.100:FF:000003">
    <property type="entry name" value="Acetyl-CoA carboxylase biotin carboxyl carrier protein"/>
    <property type="match status" value="1"/>
</dbReference>
<keyword evidence="6 9" id="KW-0443">Lipid metabolism</keyword>
<dbReference type="CDD" id="cd06850">
    <property type="entry name" value="biotinyl_domain"/>
    <property type="match status" value="1"/>
</dbReference>
<keyword evidence="13" id="KW-1185">Reference proteome</keyword>
<evidence type="ECO:0000313" key="12">
    <source>
        <dbReference type="EMBL" id="RYB06468.1"/>
    </source>
</evidence>
<comment type="pathway">
    <text evidence="2 9">Lipid metabolism; fatty acid biosynthesis.</text>
</comment>
<evidence type="ECO:0000313" key="13">
    <source>
        <dbReference type="Proteomes" id="UP000289411"/>
    </source>
</evidence>
<feature type="compositionally biased region" description="Low complexity" evidence="10">
    <location>
        <begin position="13"/>
        <end position="23"/>
    </location>
</feature>
<dbReference type="InterPro" id="IPR000089">
    <property type="entry name" value="Biotin_lipoyl"/>
</dbReference>
<comment type="function">
    <text evidence="1 9">This protein is a component of the acetyl coenzyme A carboxylase complex; first, biotin carboxylase catalyzes the carboxylation of the carrier protein and then the transcarboxylase transfers the carboxyl group to form malonyl-CoA.</text>
</comment>
<dbReference type="Gene3D" id="2.40.50.100">
    <property type="match status" value="1"/>
</dbReference>
<feature type="domain" description="Lipoyl-binding" evidence="11">
    <location>
        <begin position="90"/>
        <end position="172"/>
    </location>
</feature>
<gene>
    <name evidence="12" type="primary">accB</name>
    <name evidence="12" type="ORF">D3272_05965</name>
</gene>
<evidence type="ECO:0000259" key="11">
    <source>
        <dbReference type="PROSITE" id="PS50968"/>
    </source>
</evidence>
<organism evidence="12 13">
    <name type="scientific">Lichenibacterium ramalinae</name>
    <dbReference type="NCBI Taxonomy" id="2316527"/>
    <lineage>
        <taxon>Bacteria</taxon>
        <taxon>Pseudomonadati</taxon>
        <taxon>Pseudomonadota</taxon>
        <taxon>Alphaproteobacteria</taxon>
        <taxon>Hyphomicrobiales</taxon>
        <taxon>Lichenihabitantaceae</taxon>
        <taxon>Lichenibacterium</taxon>
    </lineage>
</organism>
<dbReference type="PROSITE" id="PS50968">
    <property type="entry name" value="BIOTINYL_LIPOYL"/>
    <property type="match status" value="1"/>
</dbReference>
<evidence type="ECO:0000256" key="8">
    <source>
        <dbReference type="ARBA" id="ARBA00023267"/>
    </source>
</evidence>
<name>A0A4Q2RI09_9HYPH</name>
<comment type="caution">
    <text evidence="12">The sequence shown here is derived from an EMBL/GenBank/DDBJ whole genome shotgun (WGS) entry which is preliminary data.</text>
</comment>
<keyword evidence="7 9" id="KW-0275">Fatty acid biosynthesis</keyword>
<dbReference type="PANTHER" id="PTHR45266">
    <property type="entry name" value="OXALOACETATE DECARBOXYLASE ALPHA CHAIN"/>
    <property type="match status" value="1"/>
</dbReference>
<evidence type="ECO:0000256" key="5">
    <source>
        <dbReference type="ARBA" id="ARBA00022832"/>
    </source>
</evidence>
<reference evidence="12 13" key="2">
    <citation type="submission" date="2019-02" db="EMBL/GenBank/DDBJ databases">
        <title>'Lichenibacterium ramalinii' gen. nov. sp. nov., 'Lichenibacterium minor' gen. nov. sp. nov.</title>
        <authorList>
            <person name="Pankratov T."/>
        </authorList>
    </citation>
    <scope>NUCLEOTIDE SEQUENCE [LARGE SCALE GENOMIC DNA]</scope>
    <source>
        <strain evidence="12 13">RmlP001</strain>
    </source>
</reference>
<evidence type="ECO:0000256" key="7">
    <source>
        <dbReference type="ARBA" id="ARBA00023160"/>
    </source>
</evidence>
<dbReference type="SUPFAM" id="SSF51230">
    <property type="entry name" value="Single hybrid motif"/>
    <property type="match status" value="1"/>
</dbReference>
<evidence type="ECO:0000256" key="3">
    <source>
        <dbReference type="ARBA" id="ARBA00017562"/>
    </source>
</evidence>
<dbReference type="PANTHER" id="PTHR45266:SF3">
    <property type="entry name" value="OXALOACETATE DECARBOXYLASE ALPHA CHAIN"/>
    <property type="match status" value="1"/>
</dbReference>
<dbReference type="GO" id="GO:0006633">
    <property type="term" value="P:fatty acid biosynthetic process"/>
    <property type="evidence" value="ECO:0007669"/>
    <property type="project" value="UniProtKB-UniPathway"/>
</dbReference>
<dbReference type="RefSeq" id="WP_129218403.1">
    <property type="nucleotide sequence ID" value="NZ_QYBC01000004.1"/>
</dbReference>
<dbReference type="EMBL" id="QYBC01000004">
    <property type="protein sequence ID" value="RYB06468.1"/>
    <property type="molecule type" value="Genomic_DNA"/>
</dbReference>
<dbReference type="GO" id="GO:0003989">
    <property type="term" value="F:acetyl-CoA carboxylase activity"/>
    <property type="evidence" value="ECO:0007669"/>
    <property type="project" value="InterPro"/>
</dbReference>
<dbReference type="InterPro" id="IPR050709">
    <property type="entry name" value="Biotin_Carboxyl_Carrier/Decarb"/>
</dbReference>
<dbReference type="Pfam" id="PF00364">
    <property type="entry name" value="Biotin_lipoyl"/>
    <property type="match status" value="1"/>
</dbReference>
<dbReference type="UniPathway" id="UPA00094"/>
<dbReference type="PROSITE" id="PS00188">
    <property type="entry name" value="BIOTIN"/>
    <property type="match status" value="1"/>
</dbReference>
<dbReference type="PRINTS" id="PR01071">
    <property type="entry name" value="ACOABIOTINCC"/>
</dbReference>
<evidence type="ECO:0000256" key="6">
    <source>
        <dbReference type="ARBA" id="ARBA00023098"/>
    </source>
</evidence>
<dbReference type="InterPro" id="IPR011053">
    <property type="entry name" value="Single_hybrid_motif"/>
</dbReference>
<evidence type="ECO:0000256" key="4">
    <source>
        <dbReference type="ARBA" id="ARBA00022516"/>
    </source>
</evidence>
<keyword evidence="5 9" id="KW-0276">Fatty acid metabolism</keyword>
<sequence length="172" mass="17862">MIRNGLRTRPKGTRPTPAGTAAPAIDADLLRTLATLISDSDLAEMEIEKGDLRIKLVRHTATSHAPAPQVTTPMLVAAAMPAAAAAAPAIPAAEHPGAVKSPMVGTVYRRASPEAKAFVEVGSTVKAGDKILLVEAMKTFNEIVAPRAGTISAVLVDDGQPVEYGQPLLVIE</sequence>
<feature type="compositionally biased region" description="Basic residues" evidence="10">
    <location>
        <begin position="1"/>
        <end position="12"/>
    </location>
</feature>
<dbReference type="Proteomes" id="UP000289411">
    <property type="component" value="Unassembled WGS sequence"/>
</dbReference>
<dbReference type="InterPro" id="IPR001882">
    <property type="entry name" value="Biotin_BS"/>
</dbReference>
<protein>
    <recommendedName>
        <fullName evidence="3 9">Biotin carboxyl carrier protein of acetyl-CoA carboxylase</fullName>
    </recommendedName>
</protein>
<evidence type="ECO:0000256" key="9">
    <source>
        <dbReference type="RuleBase" id="RU364072"/>
    </source>
</evidence>
<dbReference type="OrthoDB" id="9811735at2"/>
<dbReference type="GO" id="GO:0009317">
    <property type="term" value="C:acetyl-CoA carboxylase complex"/>
    <property type="evidence" value="ECO:0007669"/>
    <property type="project" value="InterPro"/>
</dbReference>
<dbReference type="InterPro" id="IPR001249">
    <property type="entry name" value="AcCoA_biotinCC"/>
</dbReference>
<proteinExistence type="predicted"/>
<evidence type="ECO:0000256" key="2">
    <source>
        <dbReference type="ARBA" id="ARBA00005194"/>
    </source>
</evidence>
<feature type="region of interest" description="Disordered" evidence="10">
    <location>
        <begin position="1"/>
        <end position="23"/>
    </location>
</feature>
<accession>A0A4Q2RI09</accession>
<evidence type="ECO:0000256" key="1">
    <source>
        <dbReference type="ARBA" id="ARBA00003761"/>
    </source>
</evidence>
<keyword evidence="4 9" id="KW-0444">Lipid biosynthesis</keyword>
<keyword evidence="8 9" id="KW-0092">Biotin</keyword>
<dbReference type="AlphaFoldDB" id="A0A4Q2RI09"/>
<reference evidence="12 13" key="1">
    <citation type="submission" date="2018-09" db="EMBL/GenBank/DDBJ databases">
        <authorList>
            <person name="Grouzdev D.S."/>
            <person name="Krutkina M.S."/>
        </authorList>
    </citation>
    <scope>NUCLEOTIDE SEQUENCE [LARGE SCALE GENOMIC DNA]</scope>
    <source>
        <strain evidence="12 13">RmlP001</strain>
    </source>
</reference>
<evidence type="ECO:0000256" key="10">
    <source>
        <dbReference type="SAM" id="MobiDB-lite"/>
    </source>
</evidence>
<dbReference type="NCBIfam" id="TIGR00531">
    <property type="entry name" value="BCCP"/>
    <property type="match status" value="1"/>
</dbReference>